<dbReference type="InterPro" id="IPR017900">
    <property type="entry name" value="4Fe4S_Fe_S_CS"/>
</dbReference>
<dbReference type="STRING" id="169760.PSTEL_13350"/>
<name>A0A089N5D9_9BACL</name>
<dbReference type="PANTHER" id="PTHR42859">
    <property type="entry name" value="OXIDOREDUCTASE"/>
    <property type="match status" value="1"/>
</dbReference>
<dbReference type="Pfam" id="PF00037">
    <property type="entry name" value="Fer4"/>
    <property type="match status" value="1"/>
</dbReference>
<dbReference type="PANTHER" id="PTHR42859:SF16">
    <property type="entry name" value="FORMATE HYDROGENLYASE SUBUNIT 2-RELATED"/>
    <property type="match status" value="1"/>
</dbReference>
<dbReference type="InterPro" id="IPR050294">
    <property type="entry name" value="RnfB_subfamily"/>
</dbReference>
<dbReference type="PROSITE" id="PS00198">
    <property type="entry name" value="4FE4S_FER_1"/>
    <property type="match status" value="1"/>
</dbReference>
<feature type="compositionally biased region" description="Basic and acidic residues" evidence="5">
    <location>
        <begin position="163"/>
        <end position="173"/>
    </location>
</feature>
<evidence type="ECO:0000256" key="2">
    <source>
        <dbReference type="ARBA" id="ARBA00022723"/>
    </source>
</evidence>
<reference evidence="7 8" key="1">
    <citation type="submission" date="2014-08" db="EMBL/GenBank/DDBJ databases">
        <title>Comparative genomics of the Paenibacillus odorifer group.</title>
        <authorList>
            <person name="den Bakker H.C."/>
            <person name="Tsai Y.-C."/>
            <person name="Martin N."/>
            <person name="Korlach J."/>
            <person name="Wiedmann M."/>
        </authorList>
    </citation>
    <scope>NUCLEOTIDE SEQUENCE [LARGE SCALE GENOMIC DNA]</scope>
    <source>
        <strain evidence="7 8">DSM 14472</strain>
    </source>
</reference>
<keyword evidence="8" id="KW-1185">Reference proteome</keyword>
<protein>
    <recommendedName>
        <fullName evidence="6">4Fe-4S ferredoxin-type domain-containing protein</fullName>
    </recommendedName>
</protein>
<keyword evidence="3" id="KW-0408">Iron</keyword>
<dbReference type="Gene3D" id="3.30.70.20">
    <property type="match status" value="2"/>
</dbReference>
<gene>
    <name evidence="7" type="ORF">PSTEL_13350</name>
</gene>
<keyword evidence="1" id="KW-0004">4Fe-4S</keyword>
<feature type="region of interest" description="Disordered" evidence="5">
    <location>
        <begin position="154"/>
        <end position="176"/>
    </location>
</feature>
<dbReference type="CDD" id="cd10554">
    <property type="entry name" value="HycB_like"/>
    <property type="match status" value="1"/>
</dbReference>
<dbReference type="EMBL" id="CP009286">
    <property type="protein sequence ID" value="AIQ63924.1"/>
    <property type="molecule type" value="Genomic_DNA"/>
</dbReference>
<dbReference type="Pfam" id="PF13247">
    <property type="entry name" value="Fer4_11"/>
    <property type="match status" value="1"/>
</dbReference>
<dbReference type="AlphaFoldDB" id="A0A089N5D9"/>
<dbReference type="OrthoDB" id="9779457at2"/>
<proteinExistence type="predicted"/>
<evidence type="ECO:0000256" key="3">
    <source>
        <dbReference type="ARBA" id="ARBA00023004"/>
    </source>
</evidence>
<feature type="domain" description="4Fe-4S ferredoxin-type" evidence="6">
    <location>
        <begin position="8"/>
        <end position="27"/>
    </location>
</feature>
<dbReference type="HOGENOM" id="CLU_043374_3_0_9"/>
<organism evidence="7 8">
    <name type="scientific">Paenibacillus stellifer</name>
    <dbReference type="NCBI Taxonomy" id="169760"/>
    <lineage>
        <taxon>Bacteria</taxon>
        <taxon>Bacillati</taxon>
        <taxon>Bacillota</taxon>
        <taxon>Bacilli</taxon>
        <taxon>Bacillales</taxon>
        <taxon>Paenibacillaceae</taxon>
        <taxon>Paenibacillus</taxon>
    </lineage>
</organism>
<dbReference type="Proteomes" id="UP000029507">
    <property type="component" value="Chromosome"/>
</dbReference>
<evidence type="ECO:0000256" key="5">
    <source>
        <dbReference type="SAM" id="MobiDB-lite"/>
    </source>
</evidence>
<feature type="domain" description="4Fe-4S ferredoxin-type" evidence="6">
    <location>
        <begin position="88"/>
        <end position="117"/>
    </location>
</feature>
<dbReference type="KEGG" id="pste:PSTEL_13350"/>
<evidence type="ECO:0000313" key="8">
    <source>
        <dbReference type="Proteomes" id="UP000029507"/>
    </source>
</evidence>
<evidence type="ECO:0000256" key="1">
    <source>
        <dbReference type="ARBA" id="ARBA00022485"/>
    </source>
</evidence>
<evidence type="ECO:0000313" key="7">
    <source>
        <dbReference type="EMBL" id="AIQ63924.1"/>
    </source>
</evidence>
<keyword evidence="2" id="KW-0479">Metal-binding</keyword>
<dbReference type="GO" id="GO:0046872">
    <property type="term" value="F:metal ion binding"/>
    <property type="evidence" value="ECO:0007669"/>
    <property type="project" value="UniProtKB-KW"/>
</dbReference>
<dbReference type="InterPro" id="IPR017896">
    <property type="entry name" value="4Fe4S_Fe-S-bd"/>
</dbReference>
<dbReference type="PROSITE" id="PS51379">
    <property type="entry name" value="4FE4S_FER_2"/>
    <property type="match status" value="2"/>
</dbReference>
<evidence type="ECO:0000256" key="4">
    <source>
        <dbReference type="ARBA" id="ARBA00023014"/>
    </source>
</evidence>
<dbReference type="GO" id="GO:0051539">
    <property type="term" value="F:4 iron, 4 sulfur cluster binding"/>
    <property type="evidence" value="ECO:0007669"/>
    <property type="project" value="UniProtKB-KW"/>
</dbReference>
<dbReference type="RefSeq" id="WP_038695820.1">
    <property type="nucleotide sequence ID" value="NZ_CP009286.1"/>
</dbReference>
<accession>A0A089N5D9</accession>
<sequence>MNNGQANSFVLADPEKCIGCKACEVACFAVHNRENGVGAAAGTVSVPVIPRLYVIRTDSFMMPVQCRHCENAPCAEACPVSAIRQKDGAIQVDEARCIGCKSCAIACPFGAISLFRAYSGGSEYKNRHLKKRQDTTLERKTRIIAYKCDLCRGATPPEEREESGDKSGDESGERTPWCVSVCPEEALTLMTPVKEMNARLAAVRRL</sequence>
<keyword evidence="4" id="KW-0411">Iron-sulfur</keyword>
<dbReference type="SUPFAM" id="SSF54862">
    <property type="entry name" value="4Fe-4S ferredoxins"/>
    <property type="match status" value="1"/>
</dbReference>
<evidence type="ECO:0000259" key="6">
    <source>
        <dbReference type="PROSITE" id="PS51379"/>
    </source>
</evidence>